<feature type="transmembrane region" description="Helical" evidence="1">
    <location>
        <begin position="138"/>
        <end position="162"/>
    </location>
</feature>
<keyword evidence="1" id="KW-0812">Transmembrane</keyword>
<sequence length="258" mass="28933">MWFGLLAEFRREWLLFRRYPTELISQIVIVVIAFYGLFLGASYVAGSHVVGNRLDSVIVGYLLWTLAMGAVGSMGWDIMNEAQNGTLEQVMISSLGLSRILLLRSIVMFLYNILFTFVVLFLIMWMTHRHLSVSIVELIPFGLAMASAIGIGYCVASMTILFKRSNQFLGLLQFVLLFLVMTPFASLPGWGQAIAVFVPIAPMNALLKQMMIEQFGLIGPHYWLLWSVVNAVLWVGLGMVVFATASKRARRKGILGHY</sequence>
<keyword evidence="3" id="KW-1185">Reference proteome</keyword>
<accession>A0A0N8PPP8</accession>
<feature type="transmembrane region" description="Helical" evidence="1">
    <location>
        <begin position="174"/>
        <end position="201"/>
    </location>
</feature>
<evidence type="ECO:0000313" key="3">
    <source>
        <dbReference type="Proteomes" id="UP000050482"/>
    </source>
</evidence>
<dbReference type="InterPro" id="IPR051784">
    <property type="entry name" value="Nod_factor_ABC_transporter"/>
</dbReference>
<feature type="transmembrane region" description="Helical" evidence="1">
    <location>
        <begin position="23"/>
        <end position="46"/>
    </location>
</feature>
<dbReference type="PANTHER" id="PTHR43229">
    <property type="entry name" value="NODULATION PROTEIN J"/>
    <property type="match status" value="1"/>
</dbReference>
<evidence type="ECO:0000256" key="1">
    <source>
        <dbReference type="SAM" id="Phobius"/>
    </source>
</evidence>
<reference evidence="2 3" key="1">
    <citation type="submission" date="2015-09" db="EMBL/GenBank/DDBJ databases">
        <title>Draft genome sequence of Alicyclobacillus ferrooxydans DSM 22381.</title>
        <authorList>
            <person name="Hemp J."/>
        </authorList>
    </citation>
    <scope>NUCLEOTIDE SEQUENCE [LARGE SCALE GENOMIC DNA]</scope>
    <source>
        <strain evidence="2 3">TC-34</strain>
    </source>
</reference>
<keyword evidence="1" id="KW-0472">Membrane</keyword>
<dbReference type="PANTHER" id="PTHR43229:SF6">
    <property type="entry name" value="ABC-TYPE MULTIDRUG TRANSPORT SYSTEM, PERMEASE COMPONENT"/>
    <property type="match status" value="1"/>
</dbReference>
<feature type="transmembrane region" description="Helical" evidence="1">
    <location>
        <begin position="100"/>
        <end position="126"/>
    </location>
</feature>
<organism evidence="2 3">
    <name type="scientific">Alicyclobacillus ferrooxydans</name>
    <dbReference type="NCBI Taxonomy" id="471514"/>
    <lineage>
        <taxon>Bacteria</taxon>
        <taxon>Bacillati</taxon>
        <taxon>Bacillota</taxon>
        <taxon>Bacilli</taxon>
        <taxon>Bacillales</taxon>
        <taxon>Alicyclobacillaceae</taxon>
        <taxon>Alicyclobacillus</taxon>
    </lineage>
</organism>
<dbReference type="RefSeq" id="WP_054968027.1">
    <property type="nucleotide sequence ID" value="NZ_LJCO01000019.1"/>
</dbReference>
<name>A0A0N8PPP8_9BACL</name>
<protein>
    <submittedName>
        <fullName evidence="2">Uncharacterized protein</fullName>
    </submittedName>
</protein>
<feature type="transmembrane region" description="Helical" evidence="1">
    <location>
        <begin position="58"/>
        <end position="79"/>
    </location>
</feature>
<dbReference type="Proteomes" id="UP000050482">
    <property type="component" value="Unassembled WGS sequence"/>
</dbReference>
<dbReference type="AlphaFoldDB" id="A0A0N8PPP8"/>
<dbReference type="PATRIC" id="fig|471514.4.peg.3105"/>
<proteinExistence type="predicted"/>
<dbReference type="EMBL" id="LJCO01000019">
    <property type="protein sequence ID" value="KPV44925.1"/>
    <property type="molecule type" value="Genomic_DNA"/>
</dbReference>
<comment type="caution">
    <text evidence="2">The sequence shown here is derived from an EMBL/GenBank/DDBJ whole genome shotgun (WGS) entry which is preliminary data.</text>
</comment>
<keyword evidence="1" id="KW-1133">Transmembrane helix</keyword>
<evidence type="ECO:0000313" key="2">
    <source>
        <dbReference type="EMBL" id="KPV44925.1"/>
    </source>
</evidence>
<gene>
    <name evidence="2" type="ORF">AN477_04745</name>
</gene>
<feature type="transmembrane region" description="Helical" evidence="1">
    <location>
        <begin position="221"/>
        <end position="245"/>
    </location>
</feature>
<dbReference type="STRING" id="471514.AN477_04745"/>